<dbReference type="GO" id="GO:0043571">
    <property type="term" value="P:maintenance of CRISPR repeat elements"/>
    <property type="evidence" value="ECO:0007669"/>
    <property type="project" value="InterPro"/>
</dbReference>
<dbReference type="NCBIfam" id="TIGR02593">
    <property type="entry name" value="CRISPR_cas5"/>
    <property type="match status" value="1"/>
</dbReference>
<dbReference type="Gene3D" id="3.30.70.2660">
    <property type="match status" value="1"/>
</dbReference>
<evidence type="ECO:0000256" key="1">
    <source>
        <dbReference type="ARBA" id="ARBA00023118"/>
    </source>
</evidence>
<sequence>MRRLVRGRAPVTEALEITVTAPIVSFRNPLYAAVQVTLPCPPPSTVAGLLASMVGGWDAMPRGTAFAMAFTAQGQGTDVETFHPLEAKGGRISPTPKDREFLADATLTVWFTDHLDLWEAAVRRPVWPLRFGRSQDLASARVRRTVLRPQPGRQGHALVPDSASKAGTTLRLPTAISRDRARTTWAGYRYATSGSNYMLTTGHSTPEGQAVVLLEGVHPDLVAENAA</sequence>
<dbReference type="Pfam" id="PF09704">
    <property type="entry name" value="Cas_Cas5d"/>
    <property type="match status" value="1"/>
</dbReference>
<name>A0AA97M030_9ACTN</name>
<evidence type="ECO:0000313" key="3">
    <source>
        <dbReference type="Proteomes" id="UP000265719"/>
    </source>
</evidence>
<dbReference type="InterPro" id="IPR021124">
    <property type="entry name" value="CRISPR-assoc_prot_Cas5"/>
</dbReference>
<keyword evidence="3" id="KW-1185">Reference proteome</keyword>
<dbReference type="CDD" id="cd09693">
    <property type="entry name" value="Cas5_I"/>
    <property type="match status" value="1"/>
</dbReference>
<dbReference type="KEGG" id="thao:NI17_010505"/>
<dbReference type="InterPro" id="IPR013422">
    <property type="entry name" value="CRISPR-assoc_prot_Cas5_N"/>
</dbReference>
<dbReference type="AlphaFoldDB" id="A0AA97M030"/>
<organism evidence="2 3">
    <name type="scientific">Thermobifida halotolerans</name>
    <dbReference type="NCBI Taxonomy" id="483545"/>
    <lineage>
        <taxon>Bacteria</taxon>
        <taxon>Bacillati</taxon>
        <taxon>Actinomycetota</taxon>
        <taxon>Actinomycetes</taxon>
        <taxon>Streptosporangiales</taxon>
        <taxon>Nocardiopsidaceae</taxon>
        <taxon>Thermobifida</taxon>
    </lineage>
</organism>
<dbReference type="Proteomes" id="UP000265719">
    <property type="component" value="Chromosome"/>
</dbReference>
<proteinExistence type="predicted"/>
<accession>A0AA97M030</accession>
<dbReference type="EMBL" id="CP063196">
    <property type="protein sequence ID" value="UOE21492.1"/>
    <property type="molecule type" value="Genomic_DNA"/>
</dbReference>
<dbReference type="GO" id="GO:0051607">
    <property type="term" value="P:defense response to virus"/>
    <property type="evidence" value="ECO:0007669"/>
    <property type="project" value="UniProtKB-KW"/>
</dbReference>
<evidence type="ECO:0000313" key="2">
    <source>
        <dbReference type="EMBL" id="UOE21492.1"/>
    </source>
</evidence>
<reference evidence="2" key="1">
    <citation type="submission" date="2020-10" db="EMBL/GenBank/DDBJ databases">
        <title>De novo genome project of the cellulose decomposer Thermobifida halotolerans type strain.</title>
        <authorList>
            <person name="Nagy I."/>
            <person name="Horvath B."/>
            <person name="Kukolya J."/>
            <person name="Nagy I."/>
            <person name="Orsini M."/>
        </authorList>
    </citation>
    <scope>NUCLEOTIDE SEQUENCE</scope>
    <source>
        <strain evidence="2">DSM 44931</strain>
    </source>
</reference>
<protein>
    <submittedName>
        <fullName evidence="2">CRISPR-associated protein Cas5</fullName>
    </submittedName>
</protein>
<keyword evidence="1" id="KW-0051">Antiviral defense</keyword>
<gene>
    <name evidence="2" type="primary">cas5</name>
    <name evidence="2" type="ORF">NI17_010505</name>
</gene>